<accession>A0A2J7TH51</accession>
<protein>
    <submittedName>
        <fullName evidence="3">Type VI secretion system contractile sheath large subunit</fullName>
    </submittedName>
</protein>
<feature type="domain" description="TssC1 C-terminal" evidence="2">
    <location>
        <begin position="387"/>
        <end position="499"/>
    </location>
</feature>
<dbReference type="PANTHER" id="PTHR35565:SF3">
    <property type="entry name" value="TYPE VI SECRETION SYSTEM SHEATH PROTEIN TSSC1"/>
    <property type="match status" value="1"/>
</dbReference>
<comment type="caution">
    <text evidence="3">The sequence shown here is derived from an EMBL/GenBank/DDBJ whole genome shotgun (WGS) entry which is preliminary data.</text>
</comment>
<proteinExistence type="predicted"/>
<organism evidence="3 4">
    <name type="scientific">Methylocella silvestris</name>
    <dbReference type="NCBI Taxonomy" id="199596"/>
    <lineage>
        <taxon>Bacteria</taxon>
        <taxon>Pseudomonadati</taxon>
        <taxon>Pseudomonadota</taxon>
        <taxon>Alphaproteobacteria</taxon>
        <taxon>Hyphomicrobiales</taxon>
        <taxon>Beijerinckiaceae</taxon>
        <taxon>Methylocella</taxon>
    </lineage>
</organism>
<gene>
    <name evidence="3" type="ORF">CR492_09575</name>
</gene>
<dbReference type="Proteomes" id="UP000236286">
    <property type="component" value="Unassembled WGS sequence"/>
</dbReference>
<evidence type="ECO:0000313" key="3">
    <source>
        <dbReference type="EMBL" id="PNG26095.1"/>
    </source>
</evidence>
<dbReference type="InterPro" id="IPR044031">
    <property type="entry name" value="TssC1_N"/>
</dbReference>
<dbReference type="InterPro" id="IPR044032">
    <property type="entry name" value="TssC1_C"/>
</dbReference>
<dbReference type="RefSeq" id="WP_102843525.1">
    <property type="nucleotide sequence ID" value="NZ_PDZR01000009.1"/>
</dbReference>
<evidence type="ECO:0000259" key="2">
    <source>
        <dbReference type="Pfam" id="PF18945"/>
    </source>
</evidence>
<feature type="domain" description="TssC1 N-terminal" evidence="1">
    <location>
        <begin position="73"/>
        <end position="374"/>
    </location>
</feature>
<sequence>MAVETKAEGQASAPQTGVATQEVDEFATLLKQSFKPRTERAETEVENAVSTLVQQALADQSVIKADVLDTIESMIARLDEKLSAQMNEILHAPAFQKMESTWRGLHYLVFNSETDAQLKIHVMNVSKSELYKNLRNYPGARWDQSPLFKKTYEAEFGQLGGQPYGCLIGDYEFSHLPADVQLMRDLSKIAGAAHAPFFAAADPTLMGMDSWTELMNPRDLSKLFDTPEYAAWKGLRDAEDSKYIGLCMPRVLSRVPYGAKSEPVEEFAFEENTDGHKGENYAWMNAAYAMAVNINRAFKEYGWCTRIRGVQSGGEVINLPTHTFPTDDGGVDLKCPTEIAISDRREHELAKSGLIPLIHRKNTDKAAFIGAQSVYKPKKYEGKNGVEATASDNLKARLPYMFAVSRFAHYLKCMVRDKIGATKETEELRIWLQEWITQYVDGDPIGSSESVKARKPLADARVDIFPDEENPGYYAARFYLRPHYQLEAMDIGLSLVSRLPAVQK</sequence>
<dbReference type="EMBL" id="PDZR01000009">
    <property type="protein sequence ID" value="PNG26095.1"/>
    <property type="molecule type" value="Genomic_DNA"/>
</dbReference>
<evidence type="ECO:0000313" key="4">
    <source>
        <dbReference type="Proteomes" id="UP000236286"/>
    </source>
</evidence>
<dbReference type="AlphaFoldDB" id="A0A2J7TH51"/>
<dbReference type="Pfam" id="PF05943">
    <property type="entry name" value="VipB"/>
    <property type="match status" value="1"/>
</dbReference>
<dbReference type="NCBIfam" id="TIGR03355">
    <property type="entry name" value="VI_chp_2"/>
    <property type="match status" value="1"/>
</dbReference>
<dbReference type="OrthoDB" id="9764000at2"/>
<dbReference type="PANTHER" id="PTHR35565">
    <property type="entry name" value="CYTOPLASMIC PROTEIN-RELATED"/>
    <property type="match status" value="1"/>
</dbReference>
<evidence type="ECO:0000259" key="1">
    <source>
        <dbReference type="Pfam" id="PF05943"/>
    </source>
</evidence>
<dbReference type="InterPro" id="IPR010269">
    <property type="entry name" value="T6SS_TssC-like"/>
</dbReference>
<dbReference type="Pfam" id="PF18945">
    <property type="entry name" value="VipB_2"/>
    <property type="match status" value="1"/>
</dbReference>
<reference evidence="3 4" key="1">
    <citation type="submission" date="2017-10" db="EMBL/GenBank/DDBJ databases">
        <title>Genome announcement of Methylocella silvestris TVC from permafrost.</title>
        <authorList>
            <person name="Wang J."/>
            <person name="Geng K."/>
            <person name="Ul-Haque F."/>
            <person name="Crombie A.T."/>
            <person name="Street L.E."/>
            <person name="Wookey P.A."/>
            <person name="Murrell J.C."/>
            <person name="Pratscher J."/>
        </authorList>
    </citation>
    <scope>NUCLEOTIDE SEQUENCE [LARGE SCALE GENOMIC DNA]</scope>
    <source>
        <strain evidence="3 4">TVC</strain>
    </source>
</reference>
<name>A0A2J7TH51_METSI</name>